<dbReference type="EMBL" id="CAACVJ010000603">
    <property type="protein sequence ID" value="VEP17777.1"/>
    <property type="molecule type" value="Genomic_DNA"/>
</dbReference>
<proteinExistence type="inferred from homology"/>
<dbReference type="RefSeq" id="WP_144876189.1">
    <property type="nucleotide sequence ID" value="NZ_LR214373.1"/>
</dbReference>
<protein>
    <recommendedName>
        <fullName evidence="2">Initiator Rep protein WH1 domain-containing protein</fullName>
    </recommendedName>
</protein>
<dbReference type="GO" id="GO:0006270">
    <property type="term" value="P:DNA replication initiation"/>
    <property type="evidence" value="ECO:0007669"/>
    <property type="project" value="InterPro"/>
</dbReference>
<reference evidence="3 4" key="1">
    <citation type="submission" date="2019-01" db="EMBL/GenBank/DDBJ databases">
        <authorList>
            <person name="Brito A."/>
        </authorList>
    </citation>
    <scope>NUCLEOTIDE SEQUENCE [LARGE SCALE GENOMIC DNA]</scope>
    <source>
        <strain evidence="3">1</strain>
    </source>
</reference>
<dbReference type="Gene3D" id="1.10.10.10">
    <property type="entry name" value="Winged helix-like DNA-binding domain superfamily/Winged helix DNA-binding domain"/>
    <property type="match status" value="1"/>
</dbReference>
<dbReference type="Pfam" id="PF21205">
    <property type="entry name" value="Rep3_C"/>
    <property type="match status" value="1"/>
</dbReference>
<dbReference type="InterPro" id="IPR036388">
    <property type="entry name" value="WH-like_DNA-bd_sf"/>
</dbReference>
<gene>
    <name evidence="3" type="ORF">H1P_6410008</name>
</gene>
<evidence type="ECO:0000256" key="1">
    <source>
        <dbReference type="ARBA" id="ARBA00038283"/>
    </source>
</evidence>
<dbReference type="GO" id="GO:0003887">
    <property type="term" value="F:DNA-directed DNA polymerase activity"/>
    <property type="evidence" value="ECO:0007669"/>
    <property type="project" value="InterPro"/>
</dbReference>
<dbReference type="Pfam" id="PF01051">
    <property type="entry name" value="Rep3_N"/>
    <property type="match status" value="1"/>
</dbReference>
<evidence type="ECO:0000259" key="2">
    <source>
        <dbReference type="Pfam" id="PF01051"/>
    </source>
</evidence>
<dbReference type="InterPro" id="IPR000525">
    <property type="entry name" value="Initiator_Rep_WH1"/>
</dbReference>
<dbReference type="Proteomes" id="UP000320055">
    <property type="component" value="Unassembled WGS sequence"/>
</dbReference>
<name>A0A563W2C3_9CYAN</name>
<feature type="domain" description="Initiator Rep protein WH1" evidence="2">
    <location>
        <begin position="37"/>
        <end position="185"/>
    </location>
</feature>
<evidence type="ECO:0000313" key="3">
    <source>
        <dbReference type="EMBL" id="VEP17777.1"/>
    </source>
</evidence>
<accession>A0A563W2C3</accession>
<dbReference type="OrthoDB" id="865739at2"/>
<dbReference type="AlphaFoldDB" id="A0A563W2C3"/>
<organism evidence="3 4">
    <name type="scientific">Hyella patelloides LEGE 07179</name>
    <dbReference type="NCBI Taxonomy" id="945734"/>
    <lineage>
        <taxon>Bacteria</taxon>
        <taxon>Bacillati</taxon>
        <taxon>Cyanobacteriota</taxon>
        <taxon>Cyanophyceae</taxon>
        <taxon>Pleurocapsales</taxon>
        <taxon>Hyellaceae</taxon>
        <taxon>Hyella</taxon>
    </lineage>
</organism>
<dbReference type="SUPFAM" id="SSF46785">
    <property type="entry name" value="Winged helix' DNA-binding domain"/>
    <property type="match status" value="1"/>
</dbReference>
<keyword evidence="4" id="KW-1185">Reference proteome</keyword>
<dbReference type="InterPro" id="IPR036390">
    <property type="entry name" value="WH_DNA-bd_sf"/>
</dbReference>
<comment type="similarity">
    <text evidence="1">Belongs to the initiator RepB protein family.</text>
</comment>
<evidence type="ECO:0000313" key="4">
    <source>
        <dbReference type="Proteomes" id="UP000320055"/>
    </source>
</evidence>
<sequence>MLKPKGSLQNETATYPLPSPMAHTEVIDIPKKMNASDNNLIIQNMNMRAIDYKLLATILFKEYDNLERLSGRYLWHEIDVEEIFQLFRKYSQNKNLKELREDIWQSFYRIGRFVVEYHRTEGDERFRGITALLQIEESESNSKFRFRFPDQLVPILLDPKLFAVLKVNLILEMKNKYAIALYQILTPFAEMKYKNSFEATWDEWKIWLKVPVNEKKNSAWNKFDTFRRNVLEVAVNELNSKAKTTGFTVTYELVRRGRCIHKIRFDVRRQENPVNDITELLESKREKSIRNEEAIELVAYFEEVRNGVKVDPQNVDEKEIIKAKTFMLNLDSLEAAKELVRIICSFENKPDFFGGVFKHKARAVALQKKRQERKEIEKDRIGKREEKEAQKKVLMQALKDECEGFKSILGEEEKTEIEAEIKKGLNSVTLEFYERDSESGNLLRKHEFYKWWLANVKGFEGATLKAFCG</sequence>